<comment type="caution">
    <text evidence="13">The sequence shown here is derived from an EMBL/GenBank/DDBJ whole genome shotgun (WGS) entry which is preliminary data.</text>
</comment>
<feature type="compositionally biased region" description="Low complexity" evidence="10">
    <location>
        <begin position="28"/>
        <end position="51"/>
    </location>
</feature>
<keyword evidence="5" id="KW-0408">Iron</keyword>
<evidence type="ECO:0000256" key="8">
    <source>
        <dbReference type="ARBA" id="ARBA00029586"/>
    </source>
</evidence>
<dbReference type="InterPro" id="IPR036922">
    <property type="entry name" value="Rieske_2Fe-2S_sf"/>
</dbReference>
<evidence type="ECO:0000256" key="10">
    <source>
        <dbReference type="SAM" id="MobiDB-lite"/>
    </source>
</evidence>
<keyword evidence="3" id="KW-0001">2Fe-2S</keyword>
<dbReference type="InterPro" id="IPR006311">
    <property type="entry name" value="TAT_signal"/>
</dbReference>
<feature type="signal peptide" evidence="11">
    <location>
        <begin position="1"/>
        <end position="27"/>
    </location>
</feature>
<dbReference type="Gene3D" id="2.102.10.10">
    <property type="entry name" value="Rieske [2Fe-2S] iron-sulphur domain"/>
    <property type="match status" value="1"/>
</dbReference>
<gene>
    <name evidence="13" type="ORF">ACIO7M_07805</name>
</gene>
<evidence type="ECO:0000256" key="5">
    <source>
        <dbReference type="ARBA" id="ARBA00023004"/>
    </source>
</evidence>
<proteinExistence type="predicted"/>
<reference evidence="13 14" key="1">
    <citation type="submission" date="2024-10" db="EMBL/GenBank/DDBJ databases">
        <title>The Natural Products Discovery Center: Release of the First 8490 Sequenced Strains for Exploring Actinobacteria Biosynthetic Diversity.</title>
        <authorList>
            <person name="Kalkreuter E."/>
            <person name="Kautsar S.A."/>
            <person name="Yang D."/>
            <person name="Bader C.D."/>
            <person name="Teijaro C.N."/>
            <person name="Fluegel L."/>
            <person name="Davis C.M."/>
            <person name="Simpson J.R."/>
            <person name="Lauterbach L."/>
            <person name="Steele A.D."/>
            <person name="Gui C."/>
            <person name="Meng S."/>
            <person name="Li G."/>
            <person name="Viehrig K."/>
            <person name="Ye F."/>
            <person name="Su P."/>
            <person name="Kiefer A.F."/>
            <person name="Nichols A."/>
            <person name="Cepeda A.J."/>
            <person name="Yan W."/>
            <person name="Fan B."/>
            <person name="Jiang Y."/>
            <person name="Adhikari A."/>
            <person name="Zheng C.-J."/>
            <person name="Schuster L."/>
            <person name="Cowan T.M."/>
            <person name="Smanski M.J."/>
            <person name="Chevrette M.G."/>
            <person name="De Carvalho L.P.S."/>
            <person name="Shen B."/>
        </authorList>
    </citation>
    <scope>NUCLEOTIDE SEQUENCE [LARGE SCALE GENOMIC DNA]</scope>
    <source>
        <strain evidence="13 14">NPDC087220</strain>
    </source>
</reference>
<dbReference type="CDD" id="cd03467">
    <property type="entry name" value="Rieske"/>
    <property type="match status" value="1"/>
</dbReference>
<accession>A0ABW8ECQ3</accession>
<keyword evidence="7" id="KW-1015">Disulfide bond</keyword>
<evidence type="ECO:0000259" key="12">
    <source>
        <dbReference type="PROSITE" id="PS51296"/>
    </source>
</evidence>
<evidence type="ECO:0000256" key="1">
    <source>
        <dbReference type="ARBA" id="ARBA00002494"/>
    </source>
</evidence>
<feature type="compositionally biased region" description="Gly residues" evidence="10">
    <location>
        <begin position="52"/>
        <end position="68"/>
    </location>
</feature>
<comment type="cofactor">
    <cofactor evidence="9">
        <name>[2Fe-2S] cluster</name>
        <dbReference type="ChEBI" id="CHEBI:190135"/>
    </cofactor>
</comment>
<dbReference type="InterPro" id="IPR014349">
    <property type="entry name" value="Rieske_Fe-S_prot"/>
</dbReference>
<dbReference type="EMBL" id="JBIUYY010000003">
    <property type="protein sequence ID" value="MFJ2820998.1"/>
    <property type="molecule type" value="Genomic_DNA"/>
</dbReference>
<evidence type="ECO:0000313" key="13">
    <source>
        <dbReference type="EMBL" id="MFJ2820998.1"/>
    </source>
</evidence>
<dbReference type="InterPro" id="IPR017941">
    <property type="entry name" value="Rieske_2Fe-2S"/>
</dbReference>
<dbReference type="PRINTS" id="PR00162">
    <property type="entry name" value="RIESKE"/>
</dbReference>
<evidence type="ECO:0000256" key="6">
    <source>
        <dbReference type="ARBA" id="ARBA00023014"/>
    </source>
</evidence>
<organism evidence="13 14">
    <name type="scientific">Streptomyces toxytricini</name>
    <name type="common">Actinomyces toxytricini</name>
    <dbReference type="NCBI Taxonomy" id="67369"/>
    <lineage>
        <taxon>Bacteria</taxon>
        <taxon>Bacillati</taxon>
        <taxon>Actinomycetota</taxon>
        <taxon>Actinomycetes</taxon>
        <taxon>Kitasatosporales</taxon>
        <taxon>Streptomycetaceae</taxon>
        <taxon>Streptomyces</taxon>
    </lineage>
</organism>
<dbReference type="InterPro" id="IPR005805">
    <property type="entry name" value="Rieske_Fe-S_prot_C"/>
</dbReference>
<keyword evidence="4" id="KW-0479">Metal-binding</keyword>
<comment type="function">
    <text evidence="1">Iron-sulfur subunit of the cytochrome bc1 complex, an essential component of the respiratory electron transport chain required for ATP synthesis. The bc1 complex catalyzes the oxidation of menaquinol and the reduction of cytochrome c in the respiratory chain. The bc1 complex operates through a Q-cycle mechanism that couples electron transfer to generation of the proton gradient that drives ATP synthesis.</text>
</comment>
<dbReference type="PANTHER" id="PTHR10134">
    <property type="entry name" value="CYTOCHROME B-C1 COMPLEX SUBUNIT RIESKE, MITOCHONDRIAL"/>
    <property type="match status" value="1"/>
</dbReference>
<keyword evidence="11" id="KW-0732">Signal</keyword>
<feature type="region of interest" description="Disordered" evidence="10">
    <location>
        <begin position="28"/>
        <end position="86"/>
    </location>
</feature>
<protein>
    <recommendedName>
        <fullName evidence="2">Cytochrome bc1 complex Rieske iron-sulfur subunit</fullName>
    </recommendedName>
    <alternativeName>
        <fullName evidence="8">Cytochrome bc1 reductase complex subunit QcrA</fullName>
    </alternativeName>
</protein>
<dbReference type="Proteomes" id="UP001617351">
    <property type="component" value="Unassembled WGS sequence"/>
</dbReference>
<keyword evidence="6" id="KW-0411">Iron-sulfur</keyword>
<evidence type="ECO:0000256" key="9">
    <source>
        <dbReference type="ARBA" id="ARBA00034078"/>
    </source>
</evidence>
<evidence type="ECO:0000313" key="14">
    <source>
        <dbReference type="Proteomes" id="UP001617351"/>
    </source>
</evidence>
<feature type="domain" description="Rieske" evidence="12">
    <location>
        <begin position="70"/>
        <end position="162"/>
    </location>
</feature>
<sequence length="163" mass="15420">MGDTTRRRTVLAAGAATLAGAALTACGGEGGSQAPDASGAQGAPPASDPAAGGAGAGDPAAGGAGAGSGRTLARTSDIPVGGGKVFKDRKVVVTQPTAGQFKAFSATCTHQGCSVASVADGNIVCPCHQSLFKVSDGSVTSGPATRPLAPAKISVDGDSISLA</sequence>
<evidence type="ECO:0000256" key="7">
    <source>
        <dbReference type="ARBA" id="ARBA00023157"/>
    </source>
</evidence>
<evidence type="ECO:0000256" key="11">
    <source>
        <dbReference type="SAM" id="SignalP"/>
    </source>
</evidence>
<name>A0ABW8ECQ3_STRT5</name>
<keyword evidence="14" id="KW-1185">Reference proteome</keyword>
<dbReference type="PROSITE" id="PS51296">
    <property type="entry name" value="RIESKE"/>
    <property type="match status" value="1"/>
</dbReference>
<evidence type="ECO:0000256" key="3">
    <source>
        <dbReference type="ARBA" id="ARBA00022714"/>
    </source>
</evidence>
<dbReference type="PROSITE" id="PS51318">
    <property type="entry name" value="TAT"/>
    <property type="match status" value="1"/>
</dbReference>
<evidence type="ECO:0000256" key="4">
    <source>
        <dbReference type="ARBA" id="ARBA00022723"/>
    </source>
</evidence>
<dbReference type="Pfam" id="PF00355">
    <property type="entry name" value="Rieske"/>
    <property type="match status" value="1"/>
</dbReference>
<dbReference type="SUPFAM" id="SSF50022">
    <property type="entry name" value="ISP domain"/>
    <property type="match status" value="1"/>
</dbReference>
<dbReference type="PROSITE" id="PS51257">
    <property type="entry name" value="PROKAR_LIPOPROTEIN"/>
    <property type="match status" value="1"/>
</dbReference>
<evidence type="ECO:0000256" key="2">
    <source>
        <dbReference type="ARBA" id="ARBA00015816"/>
    </source>
</evidence>
<dbReference type="RefSeq" id="WP_402378600.1">
    <property type="nucleotide sequence ID" value="NZ_JBIUYY010000003.1"/>
</dbReference>
<feature type="chain" id="PRO_5045499162" description="Cytochrome bc1 complex Rieske iron-sulfur subunit" evidence="11">
    <location>
        <begin position="28"/>
        <end position="163"/>
    </location>
</feature>